<dbReference type="InterPro" id="IPR027417">
    <property type="entry name" value="P-loop_NTPase"/>
</dbReference>
<evidence type="ECO:0000256" key="8">
    <source>
        <dbReference type="ARBA" id="ARBA00023136"/>
    </source>
</evidence>
<sequence>MIQMFHVYKTFGKDLEALVDVDLHIHKGEMVFLAGPNGAGKSTLLRLIFCDELPTSGQILVNGRNIVRMKPRAVPELRRTLGIVFQDFKLLRDRTIEENLALVARVVGMTTLQVQRKVEQLLKLVGLSHKARVVPYKLSNGEQQRVAVARALMNDPVILLADEPTGNLDPELAADVIRLLFEINAQGTTVLVATHNLKLAEEAGCRTVFLKQGRIVEEWQRVNRPAGWAQEKRVWSSTSLP</sequence>
<gene>
    <name evidence="10 12" type="primary">ftsE</name>
    <name evidence="12" type="ORF">K8G79_08455</name>
</gene>
<dbReference type="PANTHER" id="PTHR24220">
    <property type="entry name" value="IMPORT ATP-BINDING PROTEIN"/>
    <property type="match status" value="1"/>
</dbReference>
<comment type="subunit">
    <text evidence="10">Homodimer. Forms a membrane-associated complex with FtsX.</text>
</comment>
<keyword evidence="7 10" id="KW-0067">ATP-binding</keyword>
<dbReference type="GO" id="GO:0005524">
    <property type="term" value="F:ATP binding"/>
    <property type="evidence" value="ECO:0007669"/>
    <property type="project" value="UniProtKB-UniRule"/>
</dbReference>
<dbReference type="NCBIfam" id="TIGR02673">
    <property type="entry name" value="FtsE"/>
    <property type="match status" value="1"/>
</dbReference>
<evidence type="ECO:0000256" key="2">
    <source>
        <dbReference type="ARBA" id="ARBA00020019"/>
    </source>
</evidence>
<evidence type="ECO:0000313" key="13">
    <source>
        <dbReference type="Proteomes" id="UP001197609"/>
    </source>
</evidence>
<evidence type="ECO:0000256" key="9">
    <source>
        <dbReference type="ARBA" id="ARBA00023306"/>
    </source>
</evidence>
<evidence type="ECO:0000256" key="10">
    <source>
        <dbReference type="RuleBase" id="RU365094"/>
    </source>
</evidence>
<dbReference type="CDD" id="cd03255">
    <property type="entry name" value="ABC_MJ0796_LolCDE_FtsE"/>
    <property type="match status" value="1"/>
</dbReference>
<dbReference type="PANTHER" id="PTHR24220:SF470">
    <property type="entry name" value="CELL DIVISION ATP-BINDING PROTEIN FTSE"/>
    <property type="match status" value="1"/>
</dbReference>
<comment type="subcellular location">
    <subcellularLocation>
        <location evidence="10">Cell membrane</location>
        <topology evidence="10">Peripheral membrane protein</topology>
        <orientation evidence="10">Cytoplasmic side</orientation>
    </subcellularLocation>
</comment>
<keyword evidence="9 10" id="KW-0131">Cell cycle</keyword>
<evidence type="ECO:0000256" key="3">
    <source>
        <dbReference type="ARBA" id="ARBA00022448"/>
    </source>
</evidence>
<dbReference type="SMART" id="SM00382">
    <property type="entry name" value="AAA"/>
    <property type="match status" value="1"/>
</dbReference>
<dbReference type="EMBL" id="JAIOIU010000102">
    <property type="protein sequence ID" value="MBZ0160149.1"/>
    <property type="molecule type" value="Genomic_DNA"/>
</dbReference>
<protein>
    <recommendedName>
        <fullName evidence="2 10">Cell division ATP-binding protein FtsE</fullName>
    </recommendedName>
</protein>
<feature type="domain" description="ABC transporter" evidence="11">
    <location>
        <begin position="2"/>
        <end position="237"/>
    </location>
</feature>
<dbReference type="InterPro" id="IPR003439">
    <property type="entry name" value="ABC_transporter-like_ATP-bd"/>
</dbReference>
<dbReference type="AlphaFoldDB" id="A0AAJ1AI15"/>
<dbReference type="InterPro" id="IPR017911">
    <property type="entry name" value="MacB-like_ATP-bd"/>
</dbReference>
<dbReference type="GO" id="GO:0005886">
    <property type="term" value="C:plasma membrane"/>
    <property type="evidence" value="ECO:0007669"/>
    <property type="project" value="UniProtKB-SubCell"/>
</dbReference>
<dbReference type="FunFam" id="3.40.50.300:FF:000056">
    <property type="entry name" value="Cell division ATP-binding protein FtsE"/>
    <property type="match status" value="1"/>
</dbReference>
<dbReference type="GO" id="GO:0051301">
    <property type="term" value="P:cell division"/>
    <property type="evidence" value="ECO:0007669"/>
    <property type="project" value="UniProtKB-UniRule"/>
</dbReference>
<evidence type="ECO:0000256" key="6">
    <source>
        <dbReference type="ARBA" id="ARBA00022741"/>
    </source>
</evidence>
<comment type="similarity">
    <text evidence="1 10">Belongs to the ABC transporter superfamily.</text>
</comment>
<dbReference type="GO" id="GO:0022857">
    <property type="term" value="F:transmembrane transporter activity"/>
    <property type="evidence" value="ECO:0007669"/>
    <property type="project" value="TreeGrafter"/>
</dbReference>
<organism evidence="12 13">
    <name type="scientific">Candidatus Methylomirabilis tolerans</name>
    <dbReference type="NCBI Taxonomy" id="3123416"/>
    <lineage>
        <taxon>Bacteria</taxon>
        <taxon>Candidatus Methylomirabilota</taxon>
        <taxon>Candidatus Methylomirabilia</taxon>
        <taxon>Candidatus Methylomirabilales</taxon>
        <taxon>Candidatus Methylomirabilaceae</taxon>
        <taxon>Candidatus Methylomirabilis</taxon>
    </lineage>
</organism>
<reference evidence="12 13" key="1">
    <citation type="journal article" date="2021" name="bioRxiv">
        <title>Unraveling nitrogen, sulfur and carbon metabolic pathways and microbial community transcriptional responses to substrate deprivation and toxicity stresses in a bioreactor mimicking anoxic brackish coastal sediment conditions.</title>
        <authorList>
            <person name="Martins P.D."/>
            <person name="Echeveste M.J."/>
            <person name="Arshad A."/>
            <person name="Kurth J."/>
            <person name="Ouboter H."/>
            <person name="Jetten M.S.M."/>
            <person name="Welte C.U."/>
        </authorList>
    </citation>
    <scope>NUCLEOTIDE SEQUENCE [LARGE SCALE GENOMIC DNA]</scope>
    <source>
        <strain evidence="12">MAG_38</strain>
    </source>
</reference>
<keyword evidence="3" id="KW-0813">Transport</keyword>
<keyword evidence="8 10" id="KW-0472">Membrane</keyword>
<evidence type="ECO:0000256" key="5">
    <source>
        <dbReference type="ARBA" id="ARBA00022618"/>
    </source>
</evidence>
<evidence type="ECO:0000256" key="7">
    <source>
        <dbReference type="ARBA" id="ARBA00022840"/>
    </source>
</evidence>
<dbReference type="Proteomes" id="UP001197609">
    <property type="component" value="Unassembled WGS sequence"/>
</dbReference>
<comment type="caution">
    <text evidence="12">The sequence shown here is derived from an EMBL/GenBank/DDBJ whole genome shotgun (WGS) entry which is preliminary data.</text>
</comment>
<accession>A0AAJ1AI15</accession>
<evidence type="ECO:0000313" key="12">
    <source>
        <dbReference type="EMBL" id="MBZ0160149.1"/>
    </source>
</evidence>
<keyword evidence="6 10" id="KW-0547">Nucleotide-binding</keyword>
<dbReference type="PROSITE" id="PS50893">
    <property type="entry name" value="ABC_TRANSPORTER_2"/>
    <property type="match status" value="1"/>
</dbReference>
<evidence type="ECO:0000259" key="11">
    <source>
        <dbReference type="PROSITE" id="PS50893"/>
    </source>
</evidence>
<comment type="function">
    <text evidence="10">Part of the ABC transporter FtsEX involved in cellular division.</text>
</comment>
<proteinExistence type="inferred from homology"/>
<name>A0AAJ1AI15_9BACT</name>
<dbReference type="Gene3D" id="3.40.50.300">
    <property type="entry name" value="P-loop containing nucleotide triphosphate hydrolases"/>
    <property type="match status" value="1"/>
</dbReference>
<dbReference type="Pfam" id="PF00005">
    <property type="entry name" value="ABC_tran"/>
    <property type="match status" value="1"/>
</dbReference>
<dbReference type="SUPFAM" id="SSF52540">
    <property type="entry name" value="P-loop containing nucleoside triphosphate hydrolases"/>
    <property type="match status" value="1"/>
</dbReference>
<evidence type="ECO:0000256" key="4">
    <source>
        <dbReference type="ARBA" id="ARBA00022475"/>
    </source>
</evidence>
<evidence type="ECO:0000256" key="1">
    <source>
        <dbReference type="ARBA" id="ARBA00005417"/>
    </source>
</evidence>
<keyword evidence="4 10" id="KW-1003">Cell membrane</keyword>
<dbReference type="GO" id="GO:0016887">
    <property type="term" value="F:ATP hydrolysis activity"/>
    <property type="evidence" value="ECO:0007669"/>
    <property type="project" value="InterPro"/>
</dbReference>
<keyword evidence="5 10" id="KW-0132">Cell division</keyword>
<dbReference type="InterPro" id="IPR003593">
    <property type="entry name" value="AAA+_ATPase"/>
</dbReference>
<dbReference type="InterPro" id="IPR015854">
    <property type="entry name" value="ABC_transpr_LolD-like"/>
</dbReference>
<dbReference type="InterPro" id="IPR005286">
    <property type="entry name" value="Cell_div_FtsE"/>
</dbReference>